<comment type="similarity">
    <text evidence="1 2">Belongs to the peptidase A24 family.</text>
</comment>
<dbReference type="PANTHER" id="PTHR30487:SF0">
    <property type="entry name" value="PREPILIN LEADER PEPTIDASE_N-METHYLTRANSFERASE-RELATED"/>
    <property type="match status" value="1"/>
</dbReference>
<dbReference type="InterPro" id="IPR000045">
    <property type="entry name" value="Prepilin_IV_endopep_pep"/>
</dbReference>
<dbReference type="EMBL" id="BAAACR010000002">
    <property type="protein sequence ID" value="GAA0203164.1"/>
    <property type="molecule type" value="Genomic_DNA"/>
</dbReference>
<keyword evidence="3" id="KW-1133">Transmembrane helix</keyword>
<dbReference type="PRINTS" id="PR00864">
    <property type="entry name" value="PREPILNPTASE"/>
</dbReference>
<reference evidence="5 6" key="1">
    <citation type="journal article" date="2019" name="Int. J. Syst. Evol. Microbiol.">
        <title>The Global Catalogue of Microorganisms (GCM) 10K type strain sequencing project: providing services to taxonomists for standard genome sequencing and annotation.</title>
        <authorList>
            <consortium name="The Broad Institute Genomics Platform"/>
            <consortium name="The Broad Institute Genome Sequencing Center for Infectious Disease"/>
            <person name="Wu L."/>
            <person name="Ma J."/>
        </authorList>
    </citation>
    <scope>NUCLEOTIDE SEQUENCE [LARGE SCALE GENOMIC DNA]</scope>
    <source>
        <strain evidence="5 6">JCM 8542</strain>
    </source>
</reference>
<gene>
    <name evidence="5" type="ORF">GCM10008919_03110</name>
</gene>
<proteinExistence type="inferred from homology"/>
<feature type="transmembrane region" description="Helical" evidence="3">
    <location>
        <begin position="60"/>
        <end position="79"/>
    </location>
</feature>
<dbReference type="Gene3D" id="1.20.120.1220">
    <property type="match status" value="1"/>
</dbReference>
<dbReference type="RefSeq" id="WP_304987713.1">
    <property type="nucleotide sequence ID" value="NZ_BAAACR010000002.1"/>
</dbReference>
<feature type="transmembrane region" description="Helical" evidence="3">
    <location>
        <begin position="86"/>
        <end position="106"/>
    </location>
</feature>
<dbReference type="Pfam" id="PF01478">
    <property type="entry name" value="Peptidase_A24"/>
    <property type="match status" value="1"/>
</dbReference>
<accession>A0ABN0SW82</accession>
<feature type="transmembrane region" description="Helical" evidence="3">
    <location>
        <begin position="21"/>
        <end position="54"/>
    </location>
</feature>
<dbReference type="PANTHER" id="PTHR30487">
    <property type="entry name" value="TYPE 4 PREPILIN-LIKE PROTEINS LEADER PEPTIDE-PROCESSING ENZYME"/>
    <property type="match status" value="1"/>
</dbReference>
<evidence type="ECO:0000256" key="1">
    <source>
        <dbReference type="ARBA" id="ARBA00005801"/>
    </source>
</evidence>
<feature type="transmembrane region" description="Helical" evidence="3">
    <location>
        <begin position="126"/>
        <end position="151"/>
    </location>
</feature>
<keyword evidence="3" id="KW-0472">Membrane</keyword>
<sequence>MQEEAQMLFPAGRPLLLLSVLWMVSVGGILFVCGFGVRALCGGLFAAVVLWLSFLDLRDGLLYDVITLPFAAAGLLFSLAGFSVPVANAVIGGTLCGVLFYCLYIAARGGLGGGDVKFAVGLGVWLGWEAAVVAVWIAFLLGGIAALFLLVTRRRGRRDGIPFGPFLALGGYVAFVAGSALWRLYMGLL</sequence>
<evidence type="ECO:0000256" key="2">
    <source>
        <dbReference type="RuleBase" id="RU003793"/>
    </source>
</evidence>
<dbReference type="Proteomes" id="UP001500399">
    <property type="component" value="Unassembled WGS sequence"/>
</dbReference>
<feature type="domain" description="Prepilin type IV endopeptidase peptidase" evidence="4">
    <location>
        <begin position="44"/>
        <end position="146"/>
    </location>
</feature>
<evidence type="ECO:0000259" key="4">
    <source>
        <dbReference type="Pfam" id="PF01478"/>
    </source>
</evidence>
<comment type="caution">
    <text evidence="5">The sequence shown here is derived from an EMBL/GenBank/DDBJ whole genome shotgun (WGS) entry which is preliminary data.</text>
</comment>
<evidence type="ECO:0000313" key="6">
    <source>
        <dbReference type="Proteomes" id="UP001500399"/>
    </source>
</evidence>
<name>A0ABN0SW82_9FIRM</name>
<dbReference type="InterPro" id="IPR050882">
    <property type="entry name" value="Prepilin_peptidase/N-MTase"/>
</dbReference>
<organism evidence="5 6">
    <name type="scientific">Selenomonas dianae</name>
    <dbReference type="NCBI Taxonomy" id="135079"/>
    <lineage>
        <taxon>Bacteria</taxon>
        <taxon>Bacillati</taxon>
        <taxon>Bacillota</taxon>
        <taxon>Negativicutes</taxon>
        <taxon>Selenomonadales</taxon>
        <taxon>Selenomonadaceae</taxon>
        <taxon>Selenomonas</taxon>
    </lineage>
</organism>
<evidence type="ECO:0000256" key="3">
    <source>
        <dbReference type="SAM" id="Phobius"/>
    </source>
</evidence>
<feature type="transmembrane region" description="Helical" evidence="3">
    <location>
        <begin position="163"/>
        <end position="185"/>
    </location>
</feature>
<protein>
    <recommendedName>
        <fullName evidence="4">Prepilin type IV endopeptidase peptidase domain-containing protein</fullName>
    </recommendedName>
</protein>
<evidence type="ECO:0000313" key="5">
    <source>
        <dbReference type="EMBL" id="GAA0203164.1"/>
    </source>
</evidence>
<dbReference type="InterPro" id="IPR014032">
    <property type="entry name" value="Peptidase_A24A_bac"/>
</dbReference>
<keyword evidence="6" id="KW-1185">Reference proteome</keyword>
<keyword evidence="3" id="KW-0812">Transmembrane</keyword>